<evidence type="ECO:0000313" key="3">
    <source>
        <dbReference type="Proteomes" id="UP001219518"/>
    </source>
</evidence>
<evidence type="ECO:0000313" key="2">
    <source>
        <dbReference type="EMBL" id="KAK3933356.1"/>
    </source>
</evidence>
<sequence>MKTQPVDELLAAHAVLGLVAAPQQLAVLGAERVRRLGALAVQGGHGAPQLAQRVLQAEQAAGLAARQRHRGAEQRAEQHQPPGQPQPAGHLRTAPRGSCTSASSLESSRSSDLSRSACPVLLPQFRVRLQLCPNQHVVLPRALADLLTLLTYTATPHRVLPGAVLRRAGAQWREDHDGDCTSPTTRRHVPPASRDEFI</sequence>
<protein>
    <submittedName>
        <fullName evidence="2">DNA polymerase I, thermostable</fullName>
    </submittedName>
</protein>
<accession>A0AAE1I621</accession>
<feature type="region of interest" description="Disordered" evidence="1">
    <location>
        <begin position="174"/>
        <end position="198"/>
    </location>
</feature>
<gene>
    <name evidence="2" type="ORF">KUF71_017945</name>
</gene>
<evidence type="ECO:0000256" key="1">
    <source>
        <dbReference type="SAM" id="MobiDB-lite"/>
    </source>
</evidence>
<proteinExistence type="predicted"/>
<dbReference type="EMBL" id="JAHWGI010001444">
    <property type="protein sequence ID" value="KAK3933356.1"/>
    <property type="molecule type" value="Genomic_DNA"/>
</dbReference>
<organism evidence="2 3">
    <name type="scientific">Frankliniella fusca</name>
    <dbReference type="NCBI Taxonomy" id="407009"/>
    <lineage>
        <taxon>Eukaryota</taxon>
        <taxon>Metazoa</taxon>
        <taxon>Ecdysozoa</taxon>
        <taxon>Arthropoda</taxon>
        <taxon>Hexapoda</taxon>
        <taxon>Insecta</taxon>
        <taxon>Pterygota</taxon>
        <taxon>Neoptera</taxon>
        <taxon>Paraneoptera</taxon>
        <taxon>Thysanoptera</taxon>
        <taxon>Terebrantia</taxon>
        <taxon>Thripoidea</taxon>
        <taxon>Thripidae</taxon>
        <taxon>Frankliniella</taxon>
    </lineage>
</organism>
<name>A0AAE1I621_9NEOP</name>
<comment type="caution">
    <text evidence="2">The sequence shown here is derived from an EMBL/GenBank/DDBJ whole genome shotgun (WGS) entry which is preliminary data.</text>
</comment>
<dbReference type="AlphaFoldDB" id="A0AAE1I621"/>
<reference evidence="2" key="1">
    <citation type="submission" date="2021-07" db="EMBL/GenBank/DDBJ databases">
        <authorList>
            <person name="Catto M.A."/>
            <person name="Jacobson A."/>
            <person name="Kennedy G."/>
            <person name="Labadie P."/>
            <person name="Hunt B.G."/>
            <person name="Srinivasan R."/>
        </authorList>
    </citation>
    <scope>NUCLEOTIDE SEQUENCE</scope>
    <source>
        <strain evidence="2">PL_HMW_Pooled</strain>
        <tissue evidence="2">Head</tissue>
    </source>
</reference>
<feature type="region of interest" description="Disordered" evidence="1">
    <location>
        <begin position="61"/>
        <end position="110"/>
    </location>
</feature>
<feature type="compositionally biased region" description="Low complexity" evidence="1">
    <location>
        <begin position="98"/>
        <end position="110"/>
    </location>
</feature>
<keyword evidence="3" id="KW-1185">Reference proteome</keyword>
<reference evidence="2" key="2">
    <citation type="journal article" date="2023" name="BMC Genomics">
        <title>Pest status, molecular evolution, and epigenetic factors derived from the genome assembly of Frankliniella fusca, a thysanopteran phytovirus vector.</title>
        <authorList>
            <person name="Catto M.A."/>
            <person name="Labadie P.E."/>
            <person name="Jacobson A.L."/>
            <person name="Kennedy G.G."/>
            <person name="Srinivasan R."/>
            <person name="Hunt B.G."/>
        </authorList>
    </citation>
    <scope>NUCLEOTIDE SEQUENCE</scope>
    <source>
        <strain evidence="2">PL_HMW_Pooled</strain>
    </source>
</reference>
<dbReference type="Proteomes" id="UP001219518">
    <property type="component" value="Unassembled WGS sequence"/>
</dbReference>